<keyword evidence="2" id="KW-0536">Nodulation</keyword>
<dbReference type="RefSeq" id="WP_091946656.1">
    <property type="nucleotide sequence ID" value="NZ_FOSV01000010.1"/>
</dbReference>
<dbReference type="GO" id="GO:0003700">
    <property type="term" value="F:DNA-binding transcription factor activity"/>
    <property type="evidence" value="ECO:0007669"/>
    <property type="project" value="InterPro"/>
</dbReference>
<reference evidence="8" key="1">
    <citation type="submission" date="2016-10" db="EMBL/GenBank/DDBJ databases">
        <authorList>
            <person name="Varghese N."/>
            <person name="Submissions S."/>
        </authorList>
    </citation>
    <scope>NUCLEOTIDE SEQUENCE [LARGE SCALE GENOMIC DNA]</scope>
    <source>
        <strain evidence="8">CGMCC 1.6474</strain>
    </source>
</reference>
<keyword evidence="5" id="KW-0804">Transcription</keyword>
<evidence type="ECO:0000256" key="4">
    <source>
        <dbReference type="ARBA" id="ARBA00023125"/>
    </source>
</evidence>
<accession>A0A1I4FFR1</accession>
<dbReference type="EMBL" id="FOSV01000010">
    <property type="protein sequence ID" value="SFL16784.1"/>
    <property type="molecule type" value="Genomic_DNA"/>
</dbReference>
<dbReference type="GO" id="GO:0003677">
    <property type="term" value="F:DNA binding"/>
    <property type="evidence" value="ECO:0007669"/>
    <property type="project" value="UniProtKB-KW"/>
</dbReference>
<dbReference type="Pfam" id="PF03466">
    <property type="entry name" value="LysR_substrate"/>
    <property type="match status" value="1"/>
</dbReference>
<dbReference type="CDD" id="cd08464">
    <property type="entry name" value="PBP2_DntR_like_2"/>
    <property type="match status" value="1"/>
</dbReference>
<evidence type="ECO:0000313" key="7">
    <source>
        <dbReference type="EMBL" id="SFL16784.1"/>
    </source>
</evidence>
<dbReference type="PANTHER" id="PTHR30118">
    <property type="entry name" value="HTH-TYPE TRANSCRIPTIONAL REGULATOR LEUO-RELATED"/>
    <property type="match status" value="1"/>
</dbReference>
<dbReference type="Gene3D" id="1.10.10.10">
    <property type="entry name" value="Winged helix-like DNA-binding domain superfamily/Winged helix DNA-binding domain"/>
    <property type="match status" value="1"/>
</dbReference>
<keyword evidence="8" id="KW-1185">Reference proteome</keyword>
<evidence type="ECO:0000256" key="2">
    <source>
        <dbReference type="ARBA" id="ARBA00022458"/>
    </source>
</evidence>
<evidence type="ECO:0000256" key="3">
    <source>
        <dbReference type="ARBA" id="ARBA00023015"/>
    </source>
</evidence>
<dbReference type="AlphaFoldDB" id="A0A1I4FFR1"/>
<dbReference type="SUPFAM" id="SSF46785">
    <property type="entry name" value="Winged helix' DNA-binding domain"/>
    <property type="match status" value="1"/>
</dbReference>
<dbReference type="InterPro" id="IPR050389">
    <property type="entry name" value="LysR-type_TF"/>
</dbReference>
<dbReference type="InterPro" id="IPR036388">
    <property type="entry name" value="WH-like_DNA-bd_sf"/>
</dbReference>
<dbReference type="SUPFAM" id="SSF53850">
    <property type="entry name" value="Periplasmic binding protein-like II"/>
    <property type="match status" value="1"/>
</dbReference>
<evidence type="ECO:0000256" key="1">
    <source>
        <dbReference type="ARBA" id="ARBA00009437"/>
    </source>
</evidence>
<dbReference type="InterPro" id="IPR000847">
    <property type="entry name" value="LysR_HTH_N"/>
</dbReference>
<organism evidence="7 8">
    <name type="scientific">Methylorubrum salsuginis</name>
    <dbReference type="NCBI Taxonomy" id="414703"/>
    <lineage>
        <taxon>Bacteria</taxon>
        <taxon>Pseudomonadati</taxon>
        <taxon>Pseudomonadota</taxon>
        <taxon>Alphaproteobacteria</taxon>
        <taxon>Hyphomicrobiales</taxon>
        <taxon>Methylobacteriaceae</taxon>
        <taxon>Methylorubrum</taxon>
    </lineage>
</organism>
<comment type="similarity">
    <text evidence="1">Belongs to the LysR transcriptional regulatory family.</text>
</comment>
<dbReference type="Proteomes" id="UP000198804">
    <property type="component" value="Unassembled WGS sequence"/>
</dbReference>
<dbReference type="PANTHER" id="PTHR30118:SF15">
    <property type="entry name" value="TRANSCRIPTIONAL REGULATORY PROTEIN"/>
    <property type="match status" value="1"/>
</dbReference>
<evidence type="ECO:0000313" key="8">
    <source>
        <dbReference type="Proteomes" id="UP000198804"/>
    </source>
</evidence>
<dbReference type="Gene3D" id="3.40.190.10">
    <property type="entry name" value="Periplasmic binding protein-like II"/>
    <property type="match status" value="2"/>
</dbReference>
<sequence>MRIDHVHLARLDLNLLVALDALLTERSVTRAAARIGISQSAMSHALGRLRTTFADELLTRGPDGMRPTPRALALIEPMRAALAQIQQITAPPAAFDPASADITFTLGIPDSTEVLLMPNLIAHLQEHAPGVKLLLHTVDRHRILDDLDSGRVDVGIGVFEQGQTHHKRRILNKESYLCLFNADLVGLEAPISLDDYLRFPHLLTSLVESAHGVVDDALAKIGRRRVIALTSPRFSVMPFVVRQAPVIATMHSRLARFFADSMGLTVSPAPVDLPDVSISMIWHASNDDVPSQRWLRETIVALRRAERRPPPLREGNGTVQAPS</sequence>
<dbReference type="InterPro" id="IPR005119">
    <property type="entry name" value="LysR_subst-bd"/>
</dbReference>
<name>A0A1I4FFR1_9HYPH</name>
<evidence type="ECO:0000256" key="5">
    <source>
        <dbReference type="ARBA" id="ARBA00023163"/>
    </source>
</evidence>
<dbReference type="InterPro" id="IPR036390">
    <property type="entry name" value="WH_DNA-bd_sf"/>
</dbReference>
<dbReference type="OrthoDB" id="8455878at2"/>
<keyword evidence="3" id="KW-0805">Transcription regulation</keyword>
<gene>
    <name evidence="7" type="ORF">SAMN04488125_11018</name>
</gene>
<evidence type="ECO:0000259" key="6">
    <source>
        <dbReference type="PROSITE" id="PS50931"/>
    </source>
</evidence>
<dbReference type="PRINTS" id="PR00039">
    <property type="entry name" value="HTHLYSR"/>
</dbReference>
<proteinExistence type="inferred from homology"/>
<dbReference type="Pfam" id="PF00126">
    <property type="entry name" value="HTH_1"/>
    <property type="match status" value="1"/>
</dbReference>
<keyword evidence="4" id="KW-0238">DNA-binding</keyword>
<dbReference type="PROSITE" id="PS50931">
    <property type="entry name" value="HTH_LYSR"/>
    <property type="match status" value="1"/>
</dbReference>
<feature type="domain" description="HTH lysR-type" evidence="6">
    <location>
        <begin position="11"/>
        <end position="68"/>
    </location>
</feature>
<protein>
    <submittedName>
        <fullName evidence="7">Transcriptional regulator, LysR family</fullName>
    </submittedName>
</protein>